<accession>A0ABT9V4M6</accession>
<protein>
    <recommendedName>
        <fullName evidence="1">Copper amine oxidase-like N-terminal domain-containing protein</fullName>
    </recommendedName>
</protein>
<dbReference type="Gene3D" id="3.30.457.10">
    <property type="entry name" value="Copper amine oxidase-like, N-terminal domain"/>
    <property type="match status" value="1"/>
</dbReference>
<dbReference type="InterPro" id="IPR012854">
    <property type="entry name" value="Cu_amine_oxidase-like_N"/>
</dbReference>
<evidence type="ECO:0000259" key="1">
    <source>
        <dbReference type="Pfam" id="PF07833"/>
    </source>
</evidence>
<gene>
    <name evidence="2" type="ORF">J2S07_002210</name>
</gene>
<evidence type="ECO:0000313" key="2">
    <source>
        <dbReference type="EMBL" id="MDQ0155892.1"/>
    </source>
</evidence>
<dbReference type="EMBL" id="JAUSTU010000009">
    <property type="protein sequence ID" value="MDQ0155892.1"/>
    <property type="molecule type" value="Genomic_DNA"/>
</dbReference>
<dbReference type="InterPro" id="IPR036582">
    <property type="entry name" value="Mao_N_sf"/>
</dbReference>
<dbReference type="Pfam" id="PF07833">
    <property type="entry name" value="Cu_amine_oxidN1"/>
    <property type="match status" value="1"/>
</dbReference>
<reference evidence="2 3" key="1">
    <citation type="submission" date="2023-07" db="EMBL/GenBank/DDBJ databases">
        <title>Genomic Encyclopedia of Type Strains, Phase IV (KMG-IV): sequencing the most valuable type-strain genomes for metagenomic binning, comparative biology and taxonomic classification.</title>
        <authorList>
            <person name="Goeker M."/>
        </authorList>
    </citation>
    <scope>NUCLEOTIDE SEQUENCE [LARGE SCALE GENOMIC DNA]</scope>
    <source>
        <strain evidence="2 3">DSM 23948</strain>
    </source>
</reference>
<evidence type="ECO:0000313" key="3">
    <source>
        <dbReference type="Proteomes" id="UP001231362"/>
    </source>
</evidence>
<comment type="caution">
    <text evidence="2">The sequence shown here is derived from an EMBL/GenBank/DDBJ whole genome shotgun (WGS) entry which is preliminary data.</text>
</comment>
<feature type="domain" description="Copper amine oxidase-like N-terminal" evidence="1">
    <location>
        <begin position="372"/>
        <end position="468"/>
    </location>
</feature>
<dbReference type="RefSeq" id="WP_307150418.1">
    <property type="nucleotide sequence ID" value="NZ_JAUSTU010000009.1"/>
</dbReference>
<proteinExistence type="predicted"/>
<dbReference type="Proteomes" id="UP001231362">
    <property type="component" value="Unassembled WGS sequence"/>
</dbReference>
<dbReference type="SUPFAM" id="SSF55383">
    <property type="entry name" value="Copper amine oxidase, domain N"/>
    <property type="match status" value="1"/>
</dbReference>
<organism evidence="2 3">
    <name type="scientific">Anoxybacillus andreesenii</name>
    <dbReference type="NCBI Taxonomy" id="1325932"/>
    <lineage>
        <taxon>Bacteria</taxon>
        <taxon>Bacillati</taxon>
        <taxon>Bacillota</taxon>
        <taxon>Bacilli</taxon>
        <taxon>Bacillales</taxon>
        <taxon>Anoxybacillaceae</taxon>
        <taxon>Anoxybacillus</taxon>
    </lineage>
</organism>
<name>A0ABT9V4M6_9BACL</name>
<sequence length="473" mass="54471">MWKISFTLLILLNSIIGGMLFWQWNVYSENNTLATAEENETAIQEITVKSKGNLLSITQVITGLKSDKEYRISMPDTISEWKCVKADDNPCDSIDDNPSSFLPDNHSITLQYNIELSQSPFLLNNWNGILPDVEMKKTSIEVVDSSRREGTWVAGLPLKGHKKLDLIDYYFFEGNINNASLYWQPQAMEHIQGEQGIQFYSVNPIDKKSLSFGSLKKLANFKGLSIILTESFAETNGNALMIAKPTIETELLERKIVYNYFLEKAKNLPLEERWLMDVLTSLLTGQESKVPKGVEFLADLREKHTEEELSSFMDLVLKENTLTPESLDELLGSIAGKSTQYFTLNKNEETRLIPLYYTDRRKIFIQDKPQKDLELLLVKGKKYYPFIETLEALGFEVKALADNETILLNKGNNTYRFFVNQNIFIYNEEDYGLLENPLHLINGKVYLESNWLKKIFKIHIQESEDEIKLTLDY</sequence>
<keyword evidence="3" id="KW-1185">Reference proteome</keyword>